<accession>A0ABQ1HGZ1</accession>
<dbReference type="EMBL" id="BMKC01000001">
    <property type="protein sequence ID" value="GGA75591.1"/>
    <property type="molecule type" value="Genomic_DNA"/>
</dbReference>
<comment type="caution">
    <text evidence="2">The sequence shown here is derived from an EMBL/GenBank/DDBJ whole genome shotgun (WGS) entry which is preliminary data.</text>
</comment>
<organism evidence="2 3">
    <name type="scientific">Arenimonas soli</name>
    <dbReference type="NCBI Taxonomy" id="2269504"/>
    <lineage>
        <taxon>Bacteria</taxon>
        <taxon>Pseudomonadati</taxon>
        <taxon>Pseudomonadota</taxon>
        <taxon>Gammaproteobacteria</taxon>
        <taxon>Lysobacterales</taxon>
        <taxon>Lysobacteraceae</taxon>
        <taxon>Arenimonas</taxon>
    </lineage>
</organism>
<proteinExistence type="predicted"/>
<keyword evidence="3" id="KW-1185">Reference proteome</keyword>
<protein>
    <submittedName>
        <fullName evidence="2">Uncharacterized protein</fullName>
    </submittedName>
</protein>
<reference evidence="3" key="1">
    <citation type="journal article" date="2019" name="Int. J. Syst. Evol. Microbiol.">
        <title>The Global Catalogue of Microorganisms (GCM) 10K type strain sequencing project: providing services to taxonomists for standard genome sequencing and annotation.</title>
        <authorList>
            <consortium name="The Broad Institute Genomics Platform"/>
            <consortium name="The Broad Institute Genome Sequencing Center for Infectious Disease"/>
            <person name="Wu L."/>
            <person name="Ma J."/>
        </authorList>
    </citation>
    <scope>NUCLEOTIDE SEQUENCE [LARGE SCALE GENOMIC DNA]</scope>
    <source>
        <strain evidence="3">CGMCC 1.15905</strain>
    </source>
</reference>
<feature type="region of interest" description="Disordered" evidence="1">
    <location>
        <begin position="84"/>
        <end position="110"/>
    </location>
</feature>
<sequence>MPYKKTGGKPGRPPGKSARALLEKLQIDASIHLLRLNAGLRGKPISIDEARAELAKKLGVVGSGIEKKHKRLLSDEAKLAKEAEGHFLTGDSPGSRQVRKGKPKISGNKP</sequence>
<evidence type="ECO:0000313" key="3">
    <source>
        <dbReference type="Proteomes" id="UP000623419"/>
    </source>
</evidence>
<gene>
    <name evidence="2" type="ORF">GCM10011521_12200</name>
</gene>
<name>A0ABQ1HGZ1_9GAMM</name>
<dbReference type="RefSeq" id="WP_188662249.1">
    <property type="nucleotide sequence ID" value="NZ_BMKC01000001.1"/>
</dbReference>
<evidence type="ECO:0000256" key="1">
    <source>
        <dbReference type="SAM" id="MobiDB-lite"/>
    </source>
</evidence>
<evidence type="ECO:0000313" key="2">
    <source>
        <dbReference type="EMBL" id="GGA75591.1"/>
    </source>
</evidence>
<dbReference type="Proteomes" id="UP000623419">
    <property type="component" value="Unassembled WGS sequence"/>
</dbReference>